<feature type="transmembrane region" description="Helical" evidence="9">
    <location>
        <begin position="188"/>
        <end position="210"/>
    </location>
</feature>
<sequence length="306" mass="33266">MMENSGFLGHIRIKSDLVRQCLSEFIGTLILVLFGDSILAVVILGKIGSVGAVAVPLGWGLGLMIGIAVSGGVSGGHLNPAVTIAFATVGKFKWRKIPAFLASQYLGGFVAAAIVFFVYEGAFENFDGGFRSVIGENATAHIFATYPQEFVHTGNGLIDQILGTFLLMIAISAIIDDKNMNIAQGLQPLLIGLSLTAIINCFGFNCQASLNPARDLSPRIFTAMAGWGVEVFSFRNYNWFWVPVIGPHIGAVLGVWIYKLMIELHWPADSYDFDQSFNNFKELTFGSSKRDVNVEMKNVEITDAKK</sequence>
<organism evidence="10 11">
    <name type="scientific">Limulus polyphemus</name>
    <name type="common">Atlantic horseshoe crab</name>
    <dbReference type="NCBI Taxonomy" id="6850"/>
    <lineage>
        <taxon>Eukaryota</taxon>
        <taxon>Metazoa</taxon>
        <taxon>Ecdysozoa</taxon>
        <taxon>Arthropoda</taxon>
        <taxon>Chelicerata</taxon>
        <taxon>Merostomata</taxon>
        <taxon>Xiphosura</taxon>
        <taxon>Limulidae</taxon>
        <taxon>Limulus</taxon>
    </lineage>
</organism>
<comment type="function">
    <text evidence="7">Aquaglyceroporin that may modulate the water content and osmolytes during anhydrobiosis.</text>
</comment>
<evidence type="ECO:0000256" key="5">
    <source>
        <dbReference type="ARBA" id="ARBA00022989"/>
    </source>
</evidence>
<dbReference type="InterPro" id="IPR022357">
    <property type="entry name" value="MIP_CS"/>
</dbReference>
<dbReference type="Pfam" id="PF00230">
    <property type="entry name" value="MIP"/>
    <property type="match status" value="1"/>
</dbReference>
<dbReference type="NCBIfam" id="TIGR00861">
    <property type="entry name" value="MIP"/>
    <property type="match status" value="1"/>
</dbReference>
<evidence type="ECO:0000256" key="1">
    <source>
        <dbReference type="ARBA" id="ARBA00004141"/>
    </source>
</evidence>
<protein>
    <submittedName>
        <fullName evidence="11">Aquaporin-9-like</fullName>
    </submittedName>
</protein>
<evidence type="ECO:0000256" key="3">
    <source>
        <dbReference type="ARBA" id="ARBA00022448"/>
    </source>
</evidence>
<feature type="transmembrane region" description="Helical" evidence="9">
    <location>
        <begin position="157"/>
        <end position="176"/>
    </location>
</feature>
<evidence type="ECO:0000256" key="4">
    <source>
        <dbReference type="ARBA" id="ARBA00022692"/>
    </source>
</evidence>
<dbReference type="PANTHER" id="PTHR43829">
    <property type="entry name" value="AQUAPORIN OR AQUAGLYCEROPORIN RELATED"/>
    <property type="match status" value="1"/>
</dbReference>
<accession>A0ABM1AZM6</accession>
<dbReference type="PROSITE" id="PS00221">
    <property type="entry name" value="MIP"/>
    <property type="match status" value="1"/>
</dbReference>
<evidence type="ECO:0000313" key="11">
    <source>
        <dbReference type="RefSeq" id="XP_013771784.1"/>
    </source>
</evidence>
<keyword evidence="10" id="KW-1185">Reference proteome</keyword>
<dbReference type="InterPro" id="IPR000425">
    <property type="entry name" value="MIP"/>
</dbReference>
<evidence type="ECO:0000256" key="9">
    <source>
        <dbReference type="SAM" id="Phobius"/>
    </source>
</evidence>
<dbReference type="PANTHER" id="PTHR43829:SF9">
    <property type="entry name" value="AQUAPORIN-9"/>
    <property type="match status" value="1"/>
</dbReference>
<evidence type="ECO:0000256" key="2">
    <source>
        <dbReference type="ARBA" id="ARBA00006175"/>
    </source>
</evidence>
<keyword evidence="5 9" id="KW-1133">Transmembrane helix</keyword>
<dbReference type="SUPFAM" id="SSF81338">
    <property type="entry name" value="Aquaporin-like"/>
    <property type="match status" value="1"/>
</dbReference>
<feature type="transmembrane region" description="Helical" evidence="9">
    <location>
        <begin position="21"/>
        <end position="45"/>
    </location>
</feature>
<evidence type="ECO:0000313" key="10">
    <source>
        <dbReference type="Proteomes" id="UP000694941"/>
    </source>
</evidence>
<dbReference type="PRINTS" id="PR00783">
    <property type="entry name" value="MINTRINSICP"/>
</dbReference>
<proteinExistence type="inferred from homology"/>
<evidence type="ECO:0000256" key="7">
    <source>
        <dbReference type="ARBA" id="ARBA00045280"/>
    </source>
</evidence>
<keyword evidence="4 8" id="KW-0812">Transmembrane</keyword>
<gene>
    <name evidence="11" type="primary">LOC106456949</name>
</gene>
<dbReference type="RefSeq" id="XP_013771784.1">
    <property type="nucleotide sequence ID" value="XM_013916330.2"/>
</dbReference>
<dbReference type="InterPro" id="IPR023271">
    <property type="entry name" value="Aquaporin-like"/>
</dbReference>
<comment type="subcellular location">
    <subcellularLocation>
        <location evidence="1">Membrane</location>
        <topology evidence="1">Multi-pass membrane protein</topology>
    </subcellularLocation>
</comment>
<dbReference type="CDD" id="cd00333">
    <property type="entry name" value="MIP"/>
    <property type="match status" value="1"/>
</dbReference>
<comment type="similarity">
    <text evidence="2 8">Belongs to the MIP/aquaporin (TC 1.A.8) family.</text>
</comment>
<keyword evidence="3 8" id="KW-0813">Transport</keyword>
<dbReference type="Proteomes" id="UP000694941">
    <property type="component" value="Unplaced"/>
</dbReference>
<reference evidence="11" key="1">
    <citation type="submission" date="2025-08" db="UniProtKB">
        <authorList>
            <consortium name="RefSeq"/>
        </authorList>
    </citation>
    <scope>IDENTIFICATION</scope>
    <source>
        <tissue evidence="11">Muscle</tissue>
    </source>
</reference>
<evidence type="ECO:0000256" key="8">
    <source>
        <dbReference type="RuleBase" id="RU000477"/>
    </source>
</evidence>
<keyword evidence="6 9" id="KW-0472">Membrane</keyword>
<name>A0ABM1AZM6_LIMPO</name>
<feature type="transmembrane region" description="Helical" evidence="9">
    <location>
        <begin position="57"/>
        <end position="78"/>
    </location>
</feature>
<dbReference type="Gene3D" id="1.20.1080.10">
    <property type="entry name" value="Glycerol uptake facilitator protein"/>
    <property type="match status" value="1"/>
</dbReference>
<evidence type="ECO:0000256" key="6">
    <source>
        <dbReference type="ARBA" id="ARBA00023136"/>
    </source>
</evidence>
<dbReference type="GeneID" id="106456949"/>
<dbReference type="InterPro" id="IPR050363">
    <property type="entry name" value="MIP/Aquaporin"/>
</dbReference>
<feature type="transmembrane region" description="Helical" evidence="9">
    <location>
        <begin position="239"/>
        <end position="258"/>
    </location>
</feature>
<feature type="transmembrane region" description="Helical" evidence="9">
    <location>
        <begin position="99"/>
        <end position="119"/>
    </location>
</feature>